<comment type="caution">
    <text evidence="2">The sequence shown here is derived from an EMBL/GenBank/DDBJ whole genome shotgun (WGS) entry which is preliminary data.</text>
</comment>
<dbReference type="EMBL" id="SHMP01000003">
    <property type="protein sequence ID" value="RZV11595.1"/>
    <property type="molecule type" value="Genomic_DNA"/>
</dbReference>
<sequence>MAGTDGFYPSDCEQTAVSTTESVAGPVDTTQLACLAADDALAGGVRVYTPLGYRIAFAIATAAGAISFCCAIWLYRHERTAYRTSRGT</sequence>
<keyword evidence="1" id="KW-0812">Transmembrane</keyword>
<evidence type="ECO:0000313" key="2">
    <source>
        <dbReference type="EMBL" id="RZV11595.1"/>
    </source>
</evidence>
<keyword evidence="1" id="KW-0472">Membrane</keyword>
<proteinExistence type="predicted"/>
<evidence type="ECO:0000313" key="3">
    <source>
        <dbReference type="Proteomes" id="UP000291097"/>
    </source>
</evidence>
<dbReference type="AlphaFoldDB" id="A0A482YCW0"/>
<evidence type="ECO:0000256" key="1">
    <source>
        <dbReference type="SAM" id="Phobius"/>
    </source>
</evidence>
<keyword evidence="1" id="KW-1133">Transmembrane helix</keyword>
<dbReference type="Proteomes" id="UP000291097">
    <property type="component" value="Unassembled WGS sequence"/>
</dbReference>
<protein>
    <submittedName>
        <fullName evidence="2">Uncharacterized protein</fullName>
    </submittedName>
</protein>
<gene>
    <name evidence="2" type="ORF">BDK88_0475</name>
</gene>
<name>A0A482YCW0_9EURY</name>
<organism evidence="2 3">
    <name type="scientific">Natrinema hispanicum</name>
    <dbReference type="NCBI Taxonomy" id="392421"/>
    <lineage>
        <taxon>Archaea</taxon>
        <taxon>Methanobacteriati</taxon>
        <taxon>Methanobacteriota</taxon>
        <taxon>Stenosarchaea group</taxon>
        <taxon>Halobacteria</taxon>
        <taxon>Halobacteriales</taxon>
        <taxon>Natrialbaceae</taxon>
        <taxon>Natrinema</taxon>
    </lineage>
</organism>
<feature type="transmembrane region" description="Helical" evidence="1">
    <location>
        <begin position="55"/>
        <end position="75"/>
    </location>
</feature>
<accession>A0A482YCW0</accession>
<reference evidence="2 3" key="1">
    <citation type="submission" date="2019-02" db="EMBL/GenBank/DDBJ databases">
        <title>Genomic Encyclopedia of Archaeal and Bacterial Type Strains, Phase II (KMG-II): from individual species to whole genera.</title>
        <authorList>
            <person name="Goeker M."/>
        </authorList>
    </citation>
    <scope>NUCLEOTIDE SEQUENCE [LARGE SCALE GENOMIC DNA]</scope>
    <source>
        <strain evidence="2 3">DSM 18328</strain>
    </source>
</reference>